<keyword evidence="3" id="KW-1185">Reference proteome</keyword>
<protein>
    <submittedName>
        <fullName evidence="2">Uncharacterized protein</fullName>
    </submittedName>
</protein>
<dbReference type="EMBL" id="PZQS01000007">
    <property type="protein sequence ID" value="PVD27613.1"/>
    <property type="molecule type" value="Genomic_DNA"/>
</dbReference>
<gene>
    <name evidence="2" type="ORF">C0Q70_12777</name>
</gene>
<accession>A0A2T7P2J8</accession>
<evidence type="ECO:0000256" key="1">
    <source>
        <dbReference type="SAM" id="MobiDB-lite"/>
    </source>
</evidence>
<sequence>MHVHNKLDGVVENSYDEHANSPPVRPAHLAARSGPAAGYTALPPGVPRLFSQAHSPAAPSQLLPLYGLGPGCSNLDYAFQPVGKAPPTHHRVSSALGFRQESRSRSSSALRPLDYGLNFFFTSG</sequence>
<evidence type="ECO:0000313" key="3">
    <source>
        <dbReference type="Proteomes" id="UP000245119"/>
    </source>
</evidence>
<feature type="compositionally biased region" description="Basic and acidic residues" evidence="1">
    <location>
        <begin position="1"/>
        <end position="19"/>
    </location>
</feature>
<reference evidence="2 3" key="1">
    <citation type="submission" date="2018-04" db="EMBL/GenBank/DDBJ databases">
        <title>The genome of golden apple snail Pomacea canaliculata provides insight into stress tolerance and invasive adaptation.</title>
        <authorList>
            <person name="Liu C."/>
            <person name="Liu B."/>
            <person name="Ren Y."/>
            <person name="Zhang Y."/>
            <person name="Wang H."/>
            <person name="Li S."/>
            <person name="Jiang F."/>
            <person name="Yin L."/>
            <person name="Zhang G."/>
            <person name="Qian W."/>
            <person name="Fan W."/>
        </authorList>
    </citation>
    <scope>NUCLEOTIDE SEQUENCE [LARGE SCALE GENOMIC DNA]</scope>
    <source>
        <strain evidence="2">SZHN2017</strain>
        <tissue evidence="2">Muscle</tissue>
    </source>
</reference>
<dbReference type="Proteomes" id="UP000245119">
    <property type="component" value="Linkage Group LG7"/>
</dbReference>
<name>A0A2T7P2J8_POMCA</name>
<evidence type="ECO:0000313" key="2">
    <source>
        <dbReference type="EMBL" id="PVD27613.1"/>
    </source>
</evidence>
<dbReference type="AlphaFoldDB" id="A0A2T7P2J8"/>
<proteinExistence type="predicted"/>
<feature type="region of interest" description="Disordered" evidence="1">
    <location>
        <begin position="1"/>
        <end position="37"/>
    </location>
</feature>
<comment type="caution">
    <text evidence="2">The sequence shown here is derived from an EMBL/GenBank/DDBJ whole genome shotgun (WGS) entry which is preliminary data.</text>
</comment>
<organism evidence="2 3">
    <name type="scientific">Pomacea canaliculata</name>
    <name type="common">Golden apple snail</name>
    <dbReference type="NCBI Taxonomy" id="400727"/>
    <lineage>
        <taxon>Eukaryota</taxon>
        <taxon>Metazoa</taxon>
        <taxon>Spiralia</taxon>
        <taxon>Lophotrochozoa</taxon>
        <taxon>Mollusca</taxon>
        <taxon>Gastropoda</taxon>
        <taxon>Caenogastropoda</taxon>
        <taxon>Architaenioglossa</taxon>
        <taxon>Ampullarioidea</taxon>
        <taxon>Ampullariidae</taxon>
        <taxon>Pomacea</taxon>
    </lineage>
</organism>